<reference evidence="2" key="2">
    <citation type="journal article" date="2009" name="Fungal Genet. Biol.">
        <title>The 2008 update of the Aspergillus nidulans genome annotation: a community effort.</title>
        <authorList>
            <person name="Wortman J.R."/>
            <person name="Gilsenan J.M."/>
            <person name="Joardar V."/>
            <person name="Deegan J."/>
            <person name="Clutterbuck J."/>
            <person name="Andersen M.R."/>
            <person name="Archer D."/>
            <person name="Bencina M."/>
            <person name="Braus G."/>
            <person name="Coutinho P."/>
            <person name="von Dohren H."/>
            <person name="Doonan J."/>
            <person name="Driessen A.J."/>
            <person name="Durek P."/>
            <person name="Espeso E."/>
            <person name="Fekete E."/>
            <person name="Flipphi M."/>
            <person name="Estrada C.G."/>
            <person name="Geysens S."/>
            <person name="Goldman G."/>
            <person name="de Groot P.W."/>
            <person name="Hansen K."/>
            <person name="Harris S.D."/>
            <person name="Heinekamp T."/>
            <person name="Helmstaedt K."/>
            <person name="Henrissat B."/>
            <person name="Hofmann G."/>
            <person name="Homan T."/>
            <person name="Horio T."/>
            <person name="Horiuchi H."/>
            <person name="James S."/>
            <person name="Jones M."/>
            <person name="Karaffa L."/>
            <person name="Karanyi Z."/>
            <person name="Kato M."/>
            <person name="Keller N."/>
            <person name="Kelly D.E."/>
            <person name="Kiel J.A."/>
            <person name="Kim J.M."/>
            <person name="van der Klei I.J."/>
            <person name="Klis F.M."/>
            <person name="Kovalchuk A."/>
            <person name="Krasevec N."/>
            <person name="Kubicek C.P."/>
            <person name="Liu B."/>
            <person name="Maccabe A."/>
            <person name="Meyer V."/>
            <person name="Mirabito P."/>
            <person name="Miskei M."/>
            <person name="Mos M."/>
            <person name="Mullins J."/>
            <person name="Nelson D.R."/>
            <person name="Nielsen J."/>
            <person name="Oakley B.R."/>
            <person name="Osmani S.A."/>
            <person name="Pakula T."/>
            <person name="Paszewski A."/>
            <person name="Paulsen I."/>
            <person name="Pilsyk S."/>
            <person name="Pocsi I."/>
            <person name="Punt P.J."/>
            <person name="Ram A.F."/>
            <person name="Ren Q."/>
            <person name="Robellet X."/>
            <person name="Robson G."/>
            <person name="Seiboth B."/>
            <person name="van Solingen P."/>
            <person name="Specht T."/>
            <person name="Sun J."/>
            <person name="Taheri-Talesh N."/>
            <person name="Takeshita N."/>
            <person name="Ussery D."/>
            <person name="vanKuyk P.A."/>
            <person name="Visser H."/>
            <person name="van de Vondervoort P.J."/>
            <person name="de Vries R.P."/>
            <person name="Walton J."/>
            <person name="Xiang X."/>
            <person name="Xiong Y."/>
            <person name="Zeng A.P."/>
            <person name="Brandt B.W."/>
            <person name="Cornell M.J."/>
            <person name="van den Hondel C.A."/>
            <person name="Visser J."/>
            <person name="Oliver S.G."/>
            <person name="Turner G."/>
        </authorList>
    </citation>
    <scope>GENOME REANNOTATION</scope>
    <source>
        <strain evidence="2">FGSC A4 / ATCC 38163 / CBS 112.46 / NRRL 194 / M139</strain>
    </source>
</reference>
<dbReference type="AlphaFoldDB" id="C8VDY8"/>
<dbReference type="HOGENOM" id="CLU_2483343_0_0_1"/>
<dbReference type="RefSeq" id="XP_050468065.1">
    <property type="nucleotide sequence ID" value="XM_050612111.1"/>
</dbReference>
<dbReference type="Proteomes" id="UP000000560">
    <property type="component" value="Chromosome V"/>
</dbReference>
<dbReference type="VEuPathDB" id="FungiDB:AN11600"/>
<reference evidence="2" key="1">
    <citation type="journal article" date="2005" name="Nature">
        <title>Sequencing of Aspergillus nidulans and comparative analysis with A. fumigatus and A. oryzae.</title>
        <authorList>
            <person name="Galagan J.E."/>
            <person name="Calvo S.E."/>
            <person name="Cuomo C."/>
            <person name="Ma L.J."/>
            <person name="Wortman J.R."/>
            <person name="Batzoglou S."/>
            <person name="Lee S.I."/>
            <person name="Basturkmen M."/>
            <person name="Spevak C.C."/>
            <person name="Clutterbuck J."/>
            <person name="Kapitonov V."/>
            <person name="Jurka J."/>
            <person name="Scazzocchio C."/>
            <person name="Farman M."/>
            <person name="Butler J."/>
            <person name="Purcell S."/>
            <person name="Harris S."/>
            <person name="Braus G.H."/>
            <person name="Draht O."/>
            <person name="Busch S."/>
            <person name="D'Enfert C."/>
            <person name="Bouchier C."/>
            <person name="Goldman G.H."/>
            <person name="Bell-Pedersen D."/>
            <person name="Griffiths-Jones S."/>
            <person name="Doonan J.H."/>
            <person name="Yu J."/>
            <person name="Vienken K."/>
            <person name="Pain A."/>
            <person name="Freitag M."/>
            <person name="Selker E.U."/>
            <person name="Archer D.B."/>
            <person name="Penalva M.A."/>
            <person name="Oakley B.R."/>
            <person name="Momany M."/>
            <person name="Tanaka T."/>
            <person name="Kumagai T."/>
            <person name="Asai K."/>
            <person name="Machida M."/>
            <person name="Nierman W.C."/>
            <person name="Denning D.W."/>
            <person name="Caddick M."/>
            <person name="Hynes M."/>
            <person name="Paoletti M."/>
            <person name="Fischer R."/>
            <person name="Miller B."/>
            <person name="Dyer P."/>
            <person name="Sachs M.S."/>
            <person name="Osmani S.A."/>
            <person name="Birren B.W."/>
        </authorList>
    </citation>
    <scope>NUCLEOTIDE SEQUENCE [LARGE SCALE GENOMIC DNA]</scope>
    <source>
        <strain evidence="2">FGSC A4 / ATCC 38163 / CBS 112.46 / NRRL 194 / M139</strain>
    </source>
</reference>
<evidence type="ECO:0000313" key="2">
    <source>
        <dbReference type="Proteomes" id="UP000000560"/>
    </source>
</evidence>
<dbReference type="GeneID" id="74897161"/>
<protein>
    <submittedName>
        <fullName evidence="1">Uncharacterized protein</fullName>
    </submittedName>
</protein>
<dbReference type="KEGG" id="ani:ANIA_11600"/>
<organism evidence="1 2">
    <name type="scientific">Emericella nidulans (strain FGSC A4 / ATCC 38163 / CBS 112.46 / NRRL 194 / M139)</name>
    <name type="common">Aspergillus nidulans</name>
    <dbReference type="NCBI Taxonomy" id="227321"/>
    <lineage>
        <taxon>Eukaryota</taxon>
        <taxon>Fungi</taxon>
        <taxon>Dikarya</taxon>
        <taxon>Ascomycota</taxon>
        <taxon>Pezizomycotina</taxon>
        <taxon>Eurotiomycetes</taxon>
        <taxon>Eurotiomycetidae</taxon>
        <taxon>Eurotiales</taxon>
        <taxon>Aspergillaceae</taxon>
        <taxon>Aspergillus</taxon>
        <taxon>Aspergillus subgen. Nidulantes</taxon>
    </lineage>
</organism>
<sequence>MFGEHLRALEAELAKARALVGTQTPEEGVPIGVRCMTPQIDGLVNNAIPIPCKANVTGIWLSLPQHKACYGLSLPAIRSSERRINET</sequence>
<dbReference type="InParanoid" id="C8VDY8"/>
<evidence type="ECO:0000313" key="1">
    <source>
        <dbReference type="EMBL" id="CBF80259.1"/>
    </source>
</evidence>
<name>C8VDY8_EMENI</name>
<dbReference type="EMBL" id="BN001305">
    <property type="protein sequence ID" value="CBF80259.1"/>
    <property type="molecule type" value="Genomic_DNA"/>
</dbReference>
<dbReference type="STRING" id="227321.C8VDY8"/>
<accession>C8VDY8</accession>
<gene>
    <name evidence="1" type="ORF">ANIA_11600</name>
</gene>
<proteinExistence type="predicted"/>
<keyword evidence="2" id="KW-1185">Reference proteome</keyword>